<keyword evidence="3 6" id="KW-1133">Transmembrane helix</keyword>
<keyword evidence="4 6" id="KW-0472">Membrane</keyword>
<reference evidence="8 9" key="1">
    <citation type="journal article" date="2015" name="Environ. Microbiol.">
        <title>Metagenome sequence of Elaphomyces granulatus from sporocarp tissue reveals Ascomycota ectomycorrhizal fingerprints of genome expansion and a Proteobacteria-rich microbiome.</title>
        <authorList>
            <person name="Quandt C.A."/>
            <person name="Kohler A."/>
            <person name="Hesse C.N."/>
            <person name="Sharpton T.J."/>
            <person name="Martin F."/>
            <person name="Spatafora J.W."/>
        </authorList>
    </citation>
    <scope>NUCLEOTIDE SEQUENCE [LARGE SCALE GENOMIC DNA]</scope>
    <source>
        <strain evidence="8 9">OSC145934</strain>
    </source>
</reference>
<evidence type="ECO:0000313" key="8">
    <source>
        <dbReference type="EMBL" id="OXV11206.1"/>
    </source>
</evidence>
<evidence type="ECO:0000256" key="6">
    <source>
        <dbReference type="SAM" id="Phobius"/>
    </source>
</evidence>
<feature type="region of interest" description="Disordered" evidence="5">
    <location>
        <begin position="1"/>
        <end position="21"/>
    </location>
</feature>
<accession>A0A232M4A9</accession>
<keyword evidence="2 6" id="KW-0812">Transmembrane</keyword>
<dbReference type="PANTHER" id="PTHR23501:SF158">
    <property type="entry name" value="TRANSPORTER, PUTATIVE (AFU_ORTHOLOGUE AFUA_5G14490)-RELATED"/>
    <property type="match status" value="1"/>
</dbReference>
<dbReference type="SUPFAM" id="SSF103473">
    <property type="entry name" value="MFS general substrate transporter"/>
    <property type="match status" value="1"/>
</dbReference>
<feature type="transmembrane region" description="Helical" evidence="6">
    <location>
        <begin position="297"/>
        <end position="320"/>
    </location>
</feature>
<dbReference type="GO" id="GO:0005886">
    <property type="term" value="C:plasma membrane"/>
    <property type="evidence" value="ECO:0007669"/>
    <property type="project" value="TreeGrafter"/>
</dbReference>
<keyword evidence="9" id="KW-1185">Reference proteome</keyword>
<feature type="compositionally biased region" description="Low complexity" evidence="5">
    <location>
        <begin position="1"/>
        <end position="13"/>
    </location>
</feature>
<feature type="transmembrane region" description="Helical" evidence="6">
    <location>
        <begin position="141"/>
        <end position="166"/>
    </location>
</feature>
<evidence type="ECO:0000256" key="1">
    <source>
        <dbReference type="ARBA" id="ARBA00004141"/>
    </source>
</evidence>
<dbReference type="OrthoDB" id="10021397at2759"/>
<feature type="transmembrane region" description="Helical" evidence="6">
    <location>
        <begin position="465"/>
        <end position="486"/>
    </location>
</feature>
<feature type="transmembrane region" description="Helical" evidence="6">
    <location>
        <begin position="265"/>
        <end position="285"/>
    </location>
</feature>
<dbReference type="PANTHER" id="PTHR23501">
    <property type="entry name" value="MAJOR FACILITATOR SUPERFAMILY"/>
    <property type="match status" value="1"/>
</dbReference>
<evidence type="ECO:0000256" key="3">
    <source>
        <dbReference type="ARBA" id="ARBA00022989"/>
    </source>
</evidence>
<proteinExistence type="predicted"/>
<organism evidence="8 9">
    <name type="scientific">Elaphomyces granulatus</name>
    <dbReference type="NCBI Taxonomy" id="519963"/>
    <lineage>
        <taxon>Eukaryota</taxon>
        <taxon>Fungi</taxon>
        <taxon>Dikarya</taxon>
        <taxon>Ascomycota</taxon>
        <taxon>Pezizomycotina</taxon>
        <taxon>Eurotiomycetes</taxon>
        <taxon>Eurotiomycetidae</taxon>
        <taxon>Eurotiales</taxon>
        <taxon>Elaphomycetaceae</taxon>
        <taxon>Elaphomyces</taxon>
    </lineage>
</organism>
<dbReference type="InterPro" id="IPR036259">
    <property type="entry name" value="MFS_trans_sf"/>
</dbReference>
<feature type="domain" description="Major facilitator superfamily (MFS) profile" evidence="7">
    <location>
        <begin position="144"/>
        <end position="660"/>
    </location>
</feature>
<dbReference type="Pfam" id="PF07690">
    <property type="entry name" value="MFS_1"/>
    <property type="match status" value="1"/>
</dbReference>
<dbReference type="PROSITE" id="PS50850">
    <property type="entry name" value="MFS"/>
    <property type="match status" value="1"/>
</dbReference>
<sequence length="689" mass="74518">MEVSALPSSLSSSTDLDEVPEYEKECFDPAAGPWENSTMQEKTAVAGVQMLPDKMLEKEVGLSLTRSETESQLDVPLPGEDGGDGEPQRNTTVAGVQMLPDKLPDKEVGLSLGRSVTELQLDVPLPGEDGEPPEERSNIRVLAIMVALSLSLFVAALDQTIVATAIPTISADLHSGVGYLWIGGAYLLANAGAANIWANLSNIWGRKPIHLVAVALFFGSSIICANAVNMTTMIVGRALQGRSVRILSYLRAFPARGLTVTRRRSLYLGLLEFVWAIAGAVGPIMGGALTEKVSWRWIYWINLPLCATVFLLLLLFLDVHNPKTKMMEGVKAIDWVGSLSILGLTLMLLLGLDFGGNTFPWSSSQVICLIIFGCLTTMLFIFSEKWLSKHPLMPMGMFKVSSNIASLLVDFAHGFVSRHAFLLIFRESFSCGVISHSIFQVFIGGEYYLPLYFQSARDASPLHSGLLILPLILTESFASVASGLIIHQTGRYLELIWIGLTFLTIGTGLYIHFSPSSSLVEVIGFQIVAGIGSGFLFCPPLIALQSMISQDDTAAATATFGFVRNLATSMSIVIGGVVFQNSMRLREPELLAAQLPQDLAMALAGSATANVITIREIEDPLQQLVVKEAFVGSLRNMWILYTCVAACGLLASVFITKQVLSQEHTETETGIKRQLTTNPVAAVLEPTAA</sequence>
<comment type="caution">
    <text evidence="8">The sequence shown here is derived from an EMBL/GenBank/DDBJ whole genome shotgun (WGS) entry which is preliminary data.</text>
</comment>
<dbReference type="Proteomes" id="UP000243515">
    <property type="component" value="Unassembled WGS sequence"/>
</dbReference>
<protein>
    <recommendedName>
        <fullName evidence="7">Major facilitator superfamily (MFS) profile domain-containing protein</fullName>
    </recommendedName>
</protein>
<gene>
    <name evidence="8" type="ORF">Egran_01033</name>
</gene>
<dbReference type="EMBL" id="NPHW01002563">
    <property type="protein sequence ID" value="OXV11206.1"/>
    <property type="molecule type" value="Genomic_DNA"/>
</dbReference>
<feature type="transmembrane region" description="Helical" evidence="6">
    <location>
        <begin position="209"/>
        <end position="228"/>
    </location>
</feature>
<evidence type="ECO:0000256" key="2">
    <source>
        <dbReference type="ARBA" id="ARBA00022692"/>
    </source>
</evidence>
<dbReference type="Gene3D" id="1.20.1720.10">
    <property type="entry name" value="Multidrug resistance protein D"/>
    <property type="match status" value="1"/>
</dbReference>
<feature type="transmembrane region" description="Helical" evidence="6">
    <location>
        <begin position="364"/>
        <end position="383"/>
    </location>
</feature>
<name>A0A232M4A9_9EURO</name>
<dbReference type="GO" id="GO:0022857">
    <property type="term" value="F:transmembrane transporter activity"/>
    <property type="evidence" value="ECO:0007669"/>
    <property type="project" value="InterPro"/>
</dbReference>
<evidence type="ECO:0000313" key="9">
    <source>
        <dbReference type="Proteomes" id="UP000243515"/>
    </source>
</evidence>
<feature type="transmembrane region" description="Helical" evidence="6">
    <location>
        <begin position="178"/>
        <end position="197"/>
    </location>
</feature>
<feature type="transmembrane region" description="Helical" evidence="6">
    <location>
        <begin position="637"/>
        <end position="655"/>
    </location>
</feature>
<feature type="transmembrane region" description="Helical" evidence="6">
    <location>
        <begin position="554"/>
        <end position="579"/>
    </location>
</feature>
<comment type="subcellular location">
    <subcellularLocation>
        <location evidence="1">Membrane</location>
        <topology evidence="1">Multi-pass membrane protein</topology>
    </subcellularLocation>
</comment>
<dbReference type="Gene3D" id="1.20.1250.20">
    <property type="entry name" value="MFS general substrate transporter like domains"/>
    <property type="match status" value="1"/>
</dbReference>
<feature type="transmembrane region" description="Helical" evidence="6">
    <location>
        <begin position="523"/>
        <end position="542"/>
    </location>
</feature>
<evidence type="ECO:0000259" key="7">
    <source>
        <dbReference type="PROSITE" id="PS50850"/>
    </source>
</evidence>
<dbReference type="InterPro" id="IPR011701">
    <property type="entry name" value="MFS"/>
</dbReference>
<dbReference type="InterPro" id="IPR020846">
    <property type="entry name" value="MFS_dom"/>
</dbReference>
<evidence type="ECO:0000256" key="4">
    <source>
        <dbReference type="ARBA" id="ARBA00023136"/>
    </source>
</evidence>
<evidence type="ECO:0000256" key="5">
    <source>
        <dbReference type="SAM" id="MobiDB-lite"/>
    </source>
</evidence>
<feature type="region of interest" description="Disordered" evidence="5">
    <location>
        <begin position="63"/>
        <end position="89"/>
    </location>
</feature>
<feature type="transmembrane region" description="Helical" evidence="6">
    <location>
        <begin position="492"/>
        <end position="511"/>
    </location>
</feature>
<feature type="transmembrane region" description="Helical" evidence="6">
    <location>
        <begin position="332"/>
        <end position="352"/>
    </location>
</feature>
<dbReference type="AlphaFoldDB" id="A0A232M4A9"/>